<organism evidence="1 2">
    <name type="scientific">Periconia digitata</name>
    <dbReference type="NCBI Taxonomy" id="1303443"/>
    <lineage>
        <taxon>Eukaryota</taxon>
        <taxon>Fungi</taxon>
        <taxon>Dikarya</taxon>
        <taxon>Ascomycota</taxon>
        <taxon>Pezizomycotina</taxon>
        <taxon>Dothideomycetes</taxon>
        <taxon>Pleosporomycetidae</taxon>
        <taxon>Pleosporales</taxon>
        <taxon>Massarineae</taxon>
        <taxon>Periconiaceae</taxon>
        <taxon>Periconia</taxon>
    </lineage>
</organism>
<protein>
    <submittedName>
        <fullName evidence="1">Uncharacterized protein</fullName>
    </submittedName>
</protein>
<accession>A0A9W4U949</accession>
<dbReference type="AlphaFoldDB" id="A0A9W4U949"/>
<proteinExistence type="predicted"/>
<evidence type="ECO:0000313" key="2">
    <source>
        <dbReference type="Proteomes" id="UP001152607"/>
    </source>
</evidence>
<name>A0A9W4U949_9PLEO</name>
<comment type="caution">
    <text evidence="1">The sequence shown here is derived from an EMBL/GenBank/DDBJ whole genome shotgun (WGS) entry which is preliminary data.</text>
</comment>
<sequence>MPHVDTLAQARTSSTHRTMTFTSSDSASDFVQLQPGKTYTVVMTQNIMASILSRTYIKKHTGARCRHLMAALPYTHVRSPDVFILTPITCIVVSGLSITSHINSSKPINTCSSPVFQLKHGFAVSCSSSRSFATVGLLVSCMYCRHRPHRNKASLLYCSFVNNISLITRILLFSLISRREQLNAEKYWVEGNTGRGDSALH</sequence>
<gene>
    <name evidence="1" type="ORF">PDIGIT_LOCUS3684</name>
</gene>
<dbReference type="EMBL" id="CAOQHR010000002">
    <property type="protein sequence ID" value="CAI6323297.1"/>
    <property type="molecule type" value="Genomic_DNA"/>
</dbReference>
<evidence type="ECO:0000313" key="1">
    <source>
        <dbReference type="EMBL" id="CAI6323297.1"/>
    </source>
</evidence>
<keyword evidence="2" id="KW-1185">Reference proteome</keyword>
<dbReference type="Proteomes" id="UP001152607">
    <property type="component" value="Unassembled WGS sequence"/>
</dbReference>
<reference evidence="1" key="1">
    <citation type="submission" date="2023-01" db="EMBL/GenBank/DDBJ databases">
        <authorList>
            <person name="Van Ghelder C."/>
            <person name="Rancurel C."/>
        </authorList>
    </citation>
    <scope>NUCLEOTIDE SEQUENCE</scope>
    <source>
        <strain evidence="1">CNCM I-4278</strain>
    </source>
</reference>